<dbReference type="InterPro" id="IPR010096">
    <property type="entry name" value="NADH-Q_OxRdtase_suN/2"/>
</dbReference>
<dbReference type="NCBIfam" id="NF004446">
    <property type="entry name" value="PRK05777.2-4"/>
    <property type="match status" value="1"/>
</dbReference>
<dbReference type="EMBL" id="SMAN01000002">
    <property type="protein sequence ID" value="TCT26423.1"/>
    <property type="molecule type" value="Genomic_DNA"/>
</dbReference>
<reference evidence="8 9" key="1">
    <citation type="submission" date="2019-03" db="EMBL/GenBank/DDBJ databases">
        <title>Genomic Encyclopedia of Type Strains, Phase IV (KMG-IV): sequencing the most valuable type-strain genomes for metagenomic binning, comparative biology and taxonomic classification.</title>
        <authorList>
            <person name="Goeker M."/>
        </authorList>
    </citation>
    <scope>NUCLEOTIDE SEQUENCE [LARGE SCALE GENOMIC DNA]</scope>
    <source>
        <strain evidence="8 9">DSM 25894</strain>
    </source>
</reference>
<comment type="subcellular location">
    <subcellularLocation>
        <location evidence="1 5">Cell membrane</location>
        <topology evidence="1 5">Multi-pass membrane protein</topology>
    </subcellularLocation>
    <subcellularLocation>
        <location evidence="6">Membrane</location>
        <topology evidence="6">Multi-pass membrane protein</topology>
    </subcellularLocation>
</comment>
<keyword evidence="4 5" id="KW-0472">Membrane</keyword>
<dbReference type="RefSeq" id="WP_132370780.1">
    <property type="nucleotide sequence ID" value="NZ_SMAN01000002.1"/>
</dbReference>
<feature type="transmembrane region" description="Helical" evidence="5">
    <location>
        <begin position="458"/>
        <end position="477"/>
    </location>
</feature>
<feature type="transmembrane region" description="Helical" evidence="5">
    <location>
        <begin position="380"/>
        <end position="399"/>
    </location>
</feature>
<feature type="transmembrane region" description="Helical" evidence="5">
    <location>
        <begin position="39"/>
        <end position="56"/>
    </location>
</feature>
<evidence type="ECO:0000256" key="5">
    <source>
        <dbReference type="HAMAP-Rule" id="MF_00445"/>
    </source>
</evidence>
<keyword evidence="5" id="KW-0813">Transport</keyword>
<evidence type="ECO:0000256" key="4">
    <source>
        <dbReference type="ARBA" id="ARBA00023136"/>
    </source>
</evidence>
<dbReference type="EC" id="7.1.1.-" evidence="5"/>
<protein>
    <recommendedName>
        <fullName evidence="5">NADH-quinone oxidoreductase subunit N</fullName>
        <ecNumber evidence="5">7.1.1.-</ecNumber>
    </recommendedName>
    <alternativeName>
        <fullName evidence="5">NADH dehydrogenase I subunit N</fullName>
    </alternativeName>
    <alternativeName>
        <fullName evidence="5">NDH-1 subunit N</fullName>
    </alternativeName>
</protein>
<name>A0A4R3NGK1_9BACI</name>
<evidence type="ECO:0000256" key="3">
    <source>
        <dbReference type="ARBA" id="ARBA00022989"/>
    </source>
</evidence>
<sequence length="487" mass="53648">MDLETLLSFKWSIMAPEFTILITGVIVSLQDLFYGNKRLSSWLSILGVLLAIAFLSTQYQHESVSILYDTYIFDEVTFFFKIILLTGTLLILLMTSPSWDEETERVRGDFHYLLLAALLGGMIVVSSGDVITLYAGLELLSISSYIMVGIRKYNRNANEGAMKYIITGSLASAVTLFGLSYIYGLTGTTNLFDISREMSAIDTQLEPLAILGFVITFVGLTFKISTVPFHMWTPDVYQGASTPVAAFLSVVSKAAGFILIARMLIIAFTAEPGLEQGTVYEYGVGLIAVLAALTMIVGNTVALRQRNMKRLFAYSSIAHAGYLLIPLAALTSFSLETIWFYLLAYMLMNIGAFAVLHVLIQNHANEDMSIFSGLYHRSPVLTVMMTIFLASLAGIPGTAGFIGKFNIFLGALSADPARYVLAGIMVATTVISYVYYFNILVQMYSRPAEKHANLQVPAITWVTVGFCTLGTVLFGIFPNLPLQFFNW</sequence>
<feature type="transmembrane region" description="Helical" evidence="5">
    <location>
        <begin position="106"/>
        <end position="125"/>
    </location>
</feature>
<comment type="caution">
    <text evidence="8">The sequence shown here is derived from an EMBL/GenBank/DDBJ whole genome shotgun (WGS) entry which is preliminary data.</text>
</comment>
<evidence type="ECO:0000256" key="6">
    <source>
        <dbReference type="RuleBase" id="RU000320"/>
    </source>
</evidence>
<dbReference type="OrthoDB" id="9811718at2"/>
<feature type="transmembrane region" description="Helical" evidence="5">
    <location>
        <begin position="208"/>
        <end position="232"/>
    </location>
</feature>
<feature type="transmembrane region" description="Helical" evidence="5">
    <location>
        <begin position="76"/>
        <end position="94"/>
    </location>
</feature>
<dbReference type="GO" id="GO:0048038">
    <property type="term" value="F:quinone binding"/>
    <property type="evidence" value="ECO:0007669"/>
    <property type="project" value="UniProtKB-KW"/>
</dbReference>
<dbReference type="GO" id="GO:0008137">
    <property type="term" value="F:NADH dehydrogenase (ubiquinone) activity"/>
    <property type="evidence" value="ECO:0007669"/>
    <property type="project" value="InterPro"/>
</dbReference>
<evidence type="ECO:0000313" key="9">
    <source>
        <dbReference type="Proteomes" id="UP000294650"/>
    </source>
</evidence>
<dbReference type="GO" id="GO:0050136">
    <property type="term" value="F:NADH dehydrogenase (quinone) (non-electrogenic) activity"/>
    <property type="evidence" value="ECO:0007669"/>
    <property type="project" value="UniProtKB-UniRule"/>
</dbReference>
<dbReference type="HAMAP" id="MF_00445">
    <property type="entry name" value="NDH1_NuoN_1"/>
    <property type="match status" value="1"/>
</dbReference>
<dbReference type="InterPro" id="IPR001750">
    <property type="entry name" value="ND/Mrp_TM"/>
</dbReference>
<dbReference type="GO" id="GO:0042773">
    <property type="term" value="P:ATP synthesis coupled electron transport"/>
    <property type="evidence" value="ECO:0007669"/>
    <property type="project" value="InterPro"/>
</dbReference>
<gene>
    <name evidence="5" type="primary">nuoN</name>
    <name evidence="8" type="ORF">EDD68_102125</name>
</gene>
<dbReference type="AlphaFoldDB" id="A0A4R3NGK1"/>
<comment type="similarity">
    <text evidence="5">Belongs to the complex I subunit 2 family.</text>
</comment>
<keyword evidence="2 5" id="KW-0812">Transmembrane</keyword>
<evidence type="ECO:0000256" key="2">
    <source>
        <dbReference type="ARBA" id="ARBA00022692"/>
    </source>
</evidence>
<keyword evidence="5" id="KW-1003">Cell membrane</keyword>
<comment type="catalytic activity">
    <reaction evidence="5">
        <text>a quinone + NADH + 5 H(+)(in) = a quinol + NAD(+) + 4 H(+)(out)</text>
        <dbReference type="Rhea" id="RHEA:57888"/>
        <dbReference type="ChEBI" id="CHEBI:15378"/>
        <dbReference type="ChEBI" id="CHEBI:24646"/>
        <dbReference type="ChEBI" id="CHEBI:57540"/>
        <dbReference type="ChEBI" id="CHEBI:57945"/>
        <dbReference type="ChEBI" id="CHEBI:132124"/>
    </reaction>
</comment>
<feature type="transmembrane region" description="Helical" evidence="5">
    <location>
        <begin position="244"/>
        <end position="270"/>
    </location>
</feature>
<feature type="transmembrane region" description="Helical" evidence="5">
    <location>
        <begin position="311"/>
        <end position="332"/>
    </location>
</feature>
<feature type="transmembrane region" description="Helical" evidence="5">
    <location>
        <begin position="419"/>
        <end position="437"/>
    </location>
</feature>
<keyword evidence="5" id="KW-0874">Quinone</keyword>
<keyword evidence="9" id="KW-1185">Reference proteome</keyword>
<comment type="subunit">
    <text evidence="5">NDH-1 is composed of 14 different subunits. Subunits NuoA, H, J, K, L, M, N constitute the membrane sector of the complex.</text>
</comment>
<dbReference type="Proteomes" id="UP000294650">
    <property type="component" value="Unassembled WGS sequence"/>
</dbReference>
<feature type="transmembrane region" description="Helical" evidence="5">
    <location>
        <begin position="282"/>
        <end position="302"/>
    </location>
</feature>
<feature type="transmembrane region" description="Helical" evidence="5">
    <location>
        <begin position="338"/>
        <end position="360"/>
    </location>
</feature>
<evidence type="ECO:0000259" key="7">
    <source>
        <dbReference type="Pfam" id="PF00361"/>
    </source>
</evidence>
<organism evidence="8 9">
    <name type="scientific">Melghiribacillus thermohalophilus</name>
    <dbReference type="NCBI Taxonomy" id="1324956"/>
    <lineage>
        <taxon>Bacteria</taxon>
        <taxon>Bacillati</taxon>
        <taxon>Bacillota</taxon>
        <taxon>Bacilli</taxon>
        <taxon>Bacillales</taxon>
        <taxon>Bacillaceae</taxon>
        <taxon>Melghiribacillus</taxon>
    </lineage>
</organism>
<accession>A0A4R3NGK1</accession>
<proteinExistence type="inferred from homology"/>
<feature type="domain" description="NADH:quinone oxidoreductase/Mrp antiporter transmembrane" evidence="7">
    <location>
        <begin position="127"/>
        <end position="431"/>
    </location>
</feature>
<comment type="function">
    <text evidence="5">NDH-1 shuttles electrons from NADH, via FMN and iron-sulfur (Fe-S) centers, to quinones in the respiratory chain. The immediate electron acceptor for the enzyme in this species is believed to be a menaquinone. Couples the redox reaction to proton translocation (for every two electrons transferred, four hydrogen ions are translocated across the cytoplasmic membrane), and thus conserves the redox energy in a proton gradient.</text>
</comment>
<keyword evidence="5" id="KW-1278">Translocase</keyword>
<dbReference type="PANTHER" id="PTHR22773">
    <property type="entry name" value="NADH DEHYDROGENASE"/>
    <property type="match status" value="1"/>
</dbReference>
<keyword evidence="3 5" id="KW-1133">Transmembrane helix</keyword>
<dbReference type="NCBIfam" id="TIGR01770">
    <property type="entry name" value="NDH_I_N"/>
    <property type="match status" value="1"/>
</dbReference>
<evidence type="ECO:0000256" key="1">
    <source>
        <dbReference type="ARBA" id="ARBA00004651"/>
    </source>
</evidence>
<dbReference type="Pfam" id="PF00361">
    <property type="entry name" value="Proton_antipo_M"/>
    <property type="match status" value="1"/>
</dbReference>
<feature type="transmembrane region" description="Helical" evidence="5">
    <location>
        <begin position="162"/>
        <end position="183"/>
    </location>
</feature>
<dbReference type="GO" id="GO:0005886">
    <property type="term" value="C:plasma membrane"/>
    <property type="evidence" value="ECO:0007669"/>
    <property type="project" value="UniProtKB-SubCell"/>
</dbReference>
<evidence type="ECO:0000313" key="8">
    <source>
        <dbReference type="EMBL" id="TCT26423.1"/>
    </source>
</evidence>
<feature type="transmembrane region" description="Helical" evidence="5">
    <location>
        <begin position="6"/>
        <end position="27"/>
    </location>
</feature>
<keyword evidence="5" id="KW-0520">NAD</keyword>